<dbReference type="InterPro" id="IPR000618">
    <property type="entry name" value="Insect_cuticle"/>
</dbReference>
<protein>
    <submittedName>
        <fullName evidence="4">Uncharacterized protein</fullName>
    </submittedName>
</protein>
<evidence type="ECO:0000313" key="4">
    <source>
        <dbReference type="EMBL" id="KAJ8910376.1"/>
    </source>
</evidence>
<organism evidence="4 5">
    <name type="scientific">Exocentrus adspersus</name>
    <dbReference type="NCBI Taxonomy" id="1586481"/>
    <lineage>
        <taxon>Eukaryota</taxon>
        <taxon>Metazoa</taxon>
        <taxon>Ecdysozoa</taxon>
        <taxon>Arthropoda</taxon>
        <taxon>Hexapoda</taxon>
        <taxon>Insecta</taxon>
        <taxon>Pterygota</taxon>
        <taxon>Neoptera</taxon>
        <taxon>Endopterygota</taxon>
        <taxon>Coleoptera</taxon>
        <taxon>Polyphaga</taxon>
        <taxon>Cucujiformia</taxon>
        <taxon>Chrysomeloidea</taxon>
        <taxon>Cerambycidae</taxon>
        <taxon>Lamiinae</taxon>
        <taxon>Acanthocinini</taxon>
        <taxon>Exocentrus</taxon>
    </lineage>
</organism>
<accession>A0AAV8V8X9</accession>
<dbReference type="Proteomes" id="UP001159042">
    <property type="component" value="Unassembled WGS sequence"/>
</dbReference>
<keyword evidence="1 2" id="KW-0193">Cuticle</keyword>
<dbReference type="PROSITE" id="PS51257">
    <property type="entry name" value="PROKAR_LIPOPROTEIN"/>
    <property type="match status" value="1"/>
</dbReference>
<feature type="signal peptide" evidence="3">
    <location>
        <begin position="1"/>
        <end position="35"/>
    </location>
</feature>
<name>A0AAV8V8X9_9CUCU</name>
<evidence type="ECO:0000256" key="3">
    <source>
        <dbReference type="SAM" id="SignalP"/>
    </source>
</evidence>
<dbReference type="InterPro" id="IPR031311">
    <property type="entry name" value="CHIT_BIND_RR_consensus"/>
</dbReference>
<dbReference type="PRINTS" id="PR00947">
    <property type="entry name" value="CUTICLE"/>
</dbReference>
<reference evidence="4 5" key="1">
    <citation type="journal article" date="2023" name="Insect Mol. Biol.">
        <title>Genome sequencing provides insights into the evolution of gene families encoding plant cell wall-degrading enzymes in longhorned beetles.</title>
        <authorList>
            <person name="Shin N.R."/>
            <person name="Okamura Y."/>
            <person name="Kirsch R."/>
            <person name="Pauchet Y."/>
        </authorList>
    </citation>
    <scope>NUCLEOTIDE SEQUENCE [LARGE SCALE GENOMIC DNA]</scope>
    <source>
        <strain evidence="4">EAD_L_NR</strain>
    </source>
</reference>
<sequence length="143" mass="15449">MKALCGLNLVHIEQATVFLALALAAVSCAPQSTEPIPIIKYDNEGVNAEGSYQWSFESVNGITAEEQGQLKNAGNSETEAEEVHGSFQYLTNDGTHIHVSYIANEDGFQPQGDHLPTPPPIPPAIQRSLEWIAAHPEPEATTE</sequence>
<dbReference type="GO" id="GO:0008010">
    <property type="term" value="F:structural constituent of chitin-based larval cuticle"/>
    <property type="evidence" value="ECO:0007669"/>
    <property type="project" value="TreeGrafter"/>
</dbReference>
<dbReference type="AlphaFoldDB" id="A0AAV8V8X9"/>
<evidence type="ECO:0000256" key="2">
    <source>
        <dbReference type="PROSITE-ProRule" id="PRU00497"/>
    </source>
</evidence>
<dbReference type="PANTHER" id="PTHR10380:SF238">
    <property type="entry name" value="CUTICULAR PROTEIN 65EA-RELATED"/>
    <property type="match status" value="1"/>
</dbReference>
<keyword evidence="5" id="KW-1185">Reference proteome</keyword>
<feature type="chain" id="PRO_5043451544" evidence="3">
    <location>
        <begin position="36"/>
        <end position="143"/>
    </location>
</feature>
<proteinExistence type="predicted"/>
<evidence type="ECO:0000256" key="1">
    <source>
        <dbReference type="ARBA" id="ARBA00022460"/>
    </source>
</evidence>
<dbReference type="PANTHER" id="PTHR10380">
    <property type="entry name" value="CUTICLE PROTEIN"/>
    <property type="match status" value="1"/>
</dbReference>
<keyword evidence="3" id="KW-0732">Signal</keyword>
<gene>
    <name evidence="4" type="ORF">NQ315_012823</name>
</gene>
<dbReference type="InterPro" id="IPR050468">
    <property type="entry name" value="Cuticle_Struct_Prot"/>
</dbReference>
<dbReference type="GO" id="GO:0062129">
    <property type="term" value="C:chitin-based extracellular matrix"/>
    <property type="evidence" value="ECO:0007669"/>
    <property type="project" value="TreeGrafter"/>
</dbReference>
<dbReference type="Pfam" id="PF00379">
    <property type="entry name" value="Chitin_bind_4"/>
    <property type="match status" value="1"/>
</dbReference>
<dbReference type="EMBL" id="JANEYG010000310">
    <property type="protein sequence ID" value="KAJ8910376.1"/>
    <property type="molecule type" value="Genomic_DNA"/>
</dbReference>
<dbReference type="PROSITE" id="PS00233">
    <property type="entry name" value="CHIT_BIND_RR_1"/>
    <property type="match status" value="1"/>
</dbReference>
<dbReference type="PROSITE" id="PS51155">
    <property type="entry name" value="CHIT_BIND_RR_2"/>
    <property type="match status" value="1"/>
</dbReference>
<evidence type="ECO:0000313" key="5">
    <source>
        <dbReference type="Proteomes" id="UP001159042"/>
    </source>
</evidence>
<comment type="caution">
    <text evidence="4">The sequence shown here is derived from an EMBL/GenBank/DDBJ whole genome shotgun (WGS) entry which is preliminary data.</text>
</comment>